<evidence type="ECO:0000256" key="1">
    <source>
        <dbReference type="SAM" id="SignalP"/>
    </source>
</evidence>
<dbReference type="Proteomes" id="UP000887540">
    <property type="component" value="Unplaced"/>
</dbReference>
<dbReference type="WBParaSite" id="ACRNAN_scaffold1520.g28088.t1">
    <property type="protein sequence ID" value="ACRNAN_scaffold1520.g28088.t1"/>
    <property type="gene ID" value="ACRNAN_scaffold1520.g28088"/>
</dbReference>
<reference evidence="3" key="1">
    <citation type="submission" date="2022-11" db="UniProtKB">
        <authorList>
            <consortium name="WormBaseParasite"/>
        </authorList>
    </citation>
    <scope>IDENTIFICATION</scope>
</reference>
<organism evidence="2 3">
    <name type="scientific">Acrobeloides nanus</name>
    <dbReference type="NCBI Taxonomy" id="290746"/>
    <lineage>
        <taxon>Eukaryota</taxon>
        <taxon>Metazoa</taxon>
        <taxon>Ecdysozoa</taxon>
        <taxon>Nematoda</taxon>
        <taxon>Chromadorea</taxon>
        <taxon>Rhabditida</taxon>
        <taxon>Tylenchina</taxon>
        <taxon>Cephalobomorpha</taxon>
        <taxon>Cephaloboidea</taxon>
        <taxon>Cephalobidae</taxon>
        <taxon>Acrobeloides</taxon>
    </lineage>
</organism>
<proteinExistence type="predicted"/>
<evidence type="ECO:0000313" key="2">
    <source>
        <dbReference type="Proteomes" id="UP000887540"/>
    </source>
</evidence>
<keyword evidence="1" id="KW-0732">Signal</keyword>
<name>A0A914CX82_9BILA</name>
<feature type="signal peptide" evidence="1">
    <location>
        <begin position="1"/>
        <end position="23"/>
    </location>
</feature>
<protein>
    <submittedName>
        <fullName evidence="3">Uncharacterized protein</fullName>
    </submittedName>
</protein>
<feature type="chain" id="PRO_5037710690" evidence="1">
    <location>
        <begin position="24"/>
        <end position="265"/>
    </location>
</feature>
<dbReference type="AlphaFoldDB" id="A0A914CX82"/>
<sequence length="265" mass="27318">MKSYVCLTFSLIVFQLFIGQILGGHGGNGGYVVIGGGQIRGNVAQGGRGGGPFSEDGKPGIVDCGEGCVINGRRQQGRLNGAEGRGGNGGYVAIGGGQIRGNVAQGGRGGGPFGEDGRPGIVDCGPGCVITGNVGNVRTNQEIDNHRGRHHFGNGADVVCPNERGNGGDGGKVYCPNCKIEGDTATGGDGGWFRKKRQNEFEQNGVVNIHNHRFSNNLKKNTKMMSFLERGDGGHGGTFRVECASYTCNVNVHGNVANGGNGGNN</sequence>
<accession>A0A914CX82</accession>
<keyword evidence="2" id="KW-1185">Reference proteome</keyword>
<evidence type="ECO:0000313" key="3">
    <source>
        <dbReference type="WBParaSite" id="ACRNAN_scaffold1520.g28088.t1"/>
    </source>
</evidence>